<evidence type="ECO:0000313" key="1">
    <source>
        <dbReference type="EMBL" id="CAD9628274.1"/>
    </source>
</evidence>
<dbReference type="InterPro" id="IPR027417">
    <property type="entry name" value="P-loop_NTPase"/>
</dbReference>
<accession>A0A7S2M8D7</accession>
<gene>
    <name evidence="1" type="ORF">SMAR0320_LOCUS21733</name>
</gene>
<reference evidence="1" key="1">
    <citation type="submission" date="2021-01" db="EMBL/GenBank/DDBJ databases">
        <authorList>
            <person name="Corre E."/>
            <person name="Pelletier E."/>
            <person name="Niang G."/>
            <person name="Scheremetjew M."/>
            <person name="Finn R."/>
            <person name="Kale V."/>
            <person name="Holt S."/>
            <person name="Cochrane G."/>
            <person name="Meng A."/>
            <person name="Brown T."/>
            <person name="Cohen L."/>
        </authorList>
    </citation>
    <scope>NUCLEOTIDE SEQUENCE</scope>
    <source>
        <strain evidence="1">SM1012Den-03</strain>
    </source>
</reference>
<proteinExistence type="predicted"/>
<dbReference type="AlphaFoldDB" id="A0A7S2M8D7"/>
<sequence>MGCSLGFLLHCHDDVVGVGDGGDDASIQMENHTSSSLLAKLTTHIFHKDVYNCDDDAGYILFIVRDPVARALSAFNYDKPNEIDFLHSPDWAKRKAHFYSDCPFYQMEDFVQNGLREEGDSPDRCKRWAKKSIQGINTHNHQNPDHWYFNYQYYLEAIPSDSKILTIRNERIEEDIRSIEDLFECHEQERLALAKSANVGSDQDRSLYLSDESISILCQALCNEIQFYKKILHRAINMSEDQLRVSLMELEAKCPHEAIAEECLDVIPDISEKLRDNRGY</sequence>
<dbReference type="EMBL" id="HBGZ01030492">
    <property type="protein sequence ID" value="CAD9628274.1"/>
    <property type="molecule type" value="Transcribed_RNA"/>
</dbReference>
<name>A0A7S2M8D7_9STRA</name>
<organism evidence="1">
    <name type="scientific">Skeletonema marinoi</name>
    <dbReference type="NCBI Taxonomy" id="267567"/>
    <lineage>
        <taxon>Eukaryota</taxon>
        <taxon>Sar</taxon>
        <taxon>Stramenopiles</taxon>
        <taxon>Ochrophyta</taxon>
        <taxon>Bacillariophyta</taxon>
        <taxon>Coscinodiscophyceae</taxon>
        <taxon>Thalassiosirophycidae</taxon>
        <taxon>Thalassiosirales</taxon>
        <taxon>Skeletonemataceae</taxon>
        <taxon>Skeletonema</taxon>
        <taxon>Skeletonema marinoi-dohrnii complex</taxon>
    </lineage>
</organism>
<protein>
    <recommendedName>
        <fullName evidence="2">Sulfotransferase domain-containing protein</fullName>
    </recommendedName>
</protein>
<evidence type="ECO:0008006" key="2">
    <source>
        <dbReference type="Google" id="ProtNLM"/>
    </source>
</evidence>
<dbReference type="Gene3D" id="3.40.50.300">
    <property type="entry name" value="P-loop containing nucleotide triphosphate hydrolases"/>
    <property type="match status" value="1"/>
</dbReference>